<keyword evidence="1" id="KW-0233">DNA recombination</keyword>
<dbReference type="SUPFAM" id="SSF52540">
    <property type="entry name" value="P-loop containing nucleoside triphosphate hydrolases"/>
    <property type="match status" value="1"/>
</dbReference>
<comment type="caution">
    <text evidence="4">The sequence shown here is derived from an EMBL/GenBank/DDBJ whole genome shotgun (WGS) entry which is preliminary data.</text>
</comment>
<keyword evidence="1" id="KW-0227">DNA damage</keyword>
<keyword evidence="1" id="KW-0067">ATP-binding</keyword>
<protein>
    <recommendedName>
        <fullName evidence="1">ATP-dependent DNA helicase</fullName>
        <ecNumber evidence="1">5.6.2.3</ecNumber>
    </recommendedName>
</protein>
<dbReference type="GO" id="GO:0016887">
    <property type="term" value="F:ATP hydrolysis activity"/>
    <property type="evidence" value="ECO:0007669"/>
    <property type="project" value="RHEA"/>
</dbReference>
<comment type="similarity">
    <text evidence="1">Belongs to the helicase family.</text>
</comment>
<dbReference type="InterPro" id="IPR010285">
    <property type="entry name" value="DNA_helicase_pif1-like_DEAD"/>
</dbReference>
<feature type="region of interest" description="Disordered" evidence="2">
    <location>
        <begin position="129"/>
        <end position="150"/>
    </location>
</feature>
<feature type="domain" description="DNA helicase Pif1-like DEAD-box helicase" evidence="3">
    <location>
        <begin position="230"/>
        <end position="334"/>
    </location>
</feature>
<proteinExistence type="inferred from homology"/>
<comment type="catalytic activity">
    <reaction evidence="1">
        <text>ATP + H2O = ADP + phosphate + H(+)</text>
        <dbReference type="Rhea" id="RHEA:13065"/>
        <dbReference type="ChEBI" id="CHEBI:15377"/>
        <dbReference type="ChEBI" id="CHEBI:15378"/>
        <dbReference type="ChEBI" id="CHEBI:30616"/>
        <dbReference type="ChEBI" id="CHEBI:43474"/>
        <dbReference type="ChEBI" id="CHEBI:456216"/>
        <dbReference type="EC" id="5.6.2.3"/>
    </reaction>
</comment>
<dbReference type="GO" id="GO:0006310">
    <property type="term" value="P:DNA recombination"/>
    <property type="evidence" value="ECO:0007669"/>
    <property type="project" value="UniProtKB-KW"/>
</dbReference>
<evidence type="ECO:0000256" key="1">
    <source>
        <dbReference type="RuleBase" id="RU363044"/>
    </source>
</evidence>
<evidence type="ECO:0000313" key="4">
    <source>
        <dbReference type="EMBL" id="PIL35519.1"/>
    </source>
</evidence>
<keyword evidence="1" id="KW-0347">Helicase</keyword>
<dbReference type="GO" id="GO:0005524">
    <property type="term" value="F:ATP binding"/>
    <property type="evidence" value="ECO:0007669"/>
    <property type="project" value="UniProtKB-KW"/>
</dbReference>
<dbReference type="PANTHER" id="PTHR47642:SF5">
    <property type="entry name" value="ATP-DEPENDENT DNA HELICASE"/>
    <property type="match status" value="1"/>
</dbReference>
<feature type="compositionally biased region" description="Basic and acidic residues" evidence="2">
    <location>
        <begin position="129"/>
        <end position="142"/>
    </location>
</feature>
<dbReference type="Proteomes" id="UP000230002">
    <property type="component" value="Unassembled WGS sequence"/>
</dbReference>
<gene>
    <name evidence="4" type="ORF">GSI_02247</name>
</gene>
<dbReference type="InterPro" id="IPR051055">
    <property type="entry name" value="PIF1_helicase"/>
</dbReference>
<evidence type="ECO:0000256" key="2">
    <source>
        <dbReference type="SAM" id="MobiDB-lite"/>
    </source>
</evidence>
<dbReference type="GO" id="GO:0006281">
    <property type="term" value="P:DNA repair"/>
    <property type="evidence" value="ECO:0007669"/>
    <property type="project" value="UniProtKB-KW"/>
</dbReference>
<name>A0A2G8SP39_9APHY</name>
<evidence type="ECO:0000259" key="3">
    <source>
        <dbReference type="Pfam" id="PF05970"/>
    </source>
</evidence>
<reference evidence="4 5" key="1">
    <citation type="journal article" date="2015" name="Sci. Rep.">
        <title>Chromosome-level genome map provides insights into diverse defense mechanisms in the medicinal fungus Ganoderma sinense.</title>
        <authorList>
            <person name="Zhu Y."/>
            <person name="Xu J."/>
            <person name="Sun C."/>
            <person name="Zhou S."/>
            <person name="Xu H."/>
            <person name="Nelson D.R."/>
            <person name="Qian J."/>
            <person name="Song J."/>
            <person name="Luo H."/>
            <person name="Xiang L."/>
            <person name="Li Y."/>
            <person name="Xu Z."/>
            <person name="Ji A."/>
            <person name="Wang L."/>
            <person name="Lu S."/>
            <person name="Hayward A."/>
            <person name="Sun W."/>
            <person name="Li X."/>
            <person name="Schwartz D.C."/>
            <person name="Wang Y."/>
            <person name="Chen S."/>
        </authorList>
    </citation>
    <scope>NUCLEOTIDE SEQUENCE [LARGE SCALE GENOMIC DNA]</scope>
    <source>
        <strain evidence="4 5">ZZ0214-1</strain>
    </source>
</reference>
<dbReference type="AlphaFoldDB" id="A0A2G8SP39"/>
<accession>A0A2G8SP39</accession>
<dbReference type="PANTHER" id="PTHR47642">
    <property type="entry name" value="ATP-DEPENDENT DNA HELICASE"/>
    <property type="match status" value="1"/>
</dbReference>
<dbReference type="Pfam" id="PF05970">
    <property type="entry name" value="PIF1"/>
    <property type="match status" value="1"/>
</dbReference>
<dbReference type="InterPro" id="IPR027417">
    <property type="entry name" value="P-loop_NTPase"/>
</dbReference>
<dbReference type="STRING" id="1077348.A0A2G8SP39"/>
<keyword evidence="1" id="KW-0378">Hydrolase</keyword>
<keyword evidence="1" id="KW-0547">Nucleotide-binding</keyword>
<dbReference type="Gene3D" id="3.40.50.300">
    <property type="entry name" value="P-loop containing nucleotide triphosphate hydrolases"/>
    <property type="match status" value="1"/>
</dbReference>
<feature type="region of interest" description="Disordered" evidence="2">
    <location>
        <begin position="19"/>
        <end position="38"/>
    </location>
</feature>
<dbReference type="EMBL" id="AYKW01000003">
    <property type="protein sequence ID" value="PIL35519.1"/>
    <property type="molecule type" value="Genomic_DNA"/>
</dbReference>
<sequence length="354" mass="38499">MHVLYECYDSRDDYAAQRRVKGDKGSGYTPMDSVADVDDDELPGLDEVPYDHTEDTLTMILDEGALGKRTAKSRVEMEKITLLLGAQRHGVPACLSGNTSGQSSSFVPSGSTTHWKELIQAQKKRVLDERRAGAERGDEGAGEHIGGQQEPNAGSVFVVTYAMLESLRNRQTDIAGGPQDSNLLLLHGVIEQFTLNEEQLNAFFLAAKHLHHHEPDPLRMIIAGMAGTDRNESHRFVVLGPTGSSAALIGGSTYHSILGFTLSSDTGPFASNSHDKVRSRLELVDMLFIDEFSMISCLSVFHIHKQLASAFSTSLEAFGGKSIVLAGDPAQLPPPGRSPALYSSKVEYAARHMY</sequence>
<organism evidence="4 5">
    <name type="scientific">Ganoderma sinense ZZ0214-1</name>
    <dbReference type="NCBI Taxonomy" id="1077348"/>
    <lineage>
        <taxon>Eukaryota</taxon>
        <taxon>Fungi</taxon>
        <taxon>Dikarya</taxon>
        <taxon>Basidiomycota</taxon>
        <taxon>Agaricomycotina</taxon>
        <taxon>Agaricomycetes</taxon>
        <taxon>Polyporales</taxon>
        <taxon>Polyporaceae</taxon>
        <taxon>Ganoderma</taxon>
    </lineage>
</organism>
<dbReference type="GO" id="GO:0043139">
    <property type="term" value="F:5'-3' DNA helicase activity"/>
    <property type="evidence" value="ECO:0007669"/>
    <property type="project" value="UniProtKB-EC"/>
</dbReference>
<keyword evidence="5" id="KW-1185">Reference proteome</keyword>
<evidence type="ECO:0000313" key="5">
    <source>
        <dbReference type="Proteomes" id="UP000230002"/>
    </source>
</evidence>
<dbReference type="OrthoDB" id="432234at2759"/>
<comment type="cofactor">
    <cofactor evidence="1">
        <name>Mg(2+)</name>
        <dbReference type="ChEBI" id="CHEBI:18420"/>
    </cofactor>
</comment>
<dbReference type="EC" id="5.6.2.3" evidence="1"/>
<dbReference type="GO" id="GO:0000723">
    <property type="term" value="P:telomere maintenance"/>
    <property type="evidence" value="ECO:0007669"/>
    <property type="project" value="InterPro"/>
</dbReference>
<keyword evidence="1" id="KW-0234">DNA repair</keyword>